<accession>A0AAD5WME1</accession>
<proteinExistence type="predicted"/>
<evidence type="ECO:0000313" key="1">
    <source>
        <dbReference type="EMBL" id="KAJ1374990.1"/>
    </source>
</evidence>
<name>A0AAD5WME1_PARTN</name>
<dbReference type="EMBL" id="JAHQIW010007501">
    <property type="protein sequence ID" value="KAJ1374990.1"/>
    <property type="molecule type" value="Genomic_DNA"/>
</dbReference>
<organism evidence="1 2">
    <name type="scientific">Parelaphostrongylus tenuis</name>
    <name type="common">Meningeal worm</name>
    <dbReference type="NCBI Taxonomy" id="148309"/>
    <lineage>
        <taxon>Eukaryota</taxon>
        <taxon>Metazoa</taxon>
        <taxon>Ecdysozoa</taxon>
        <taxon>Nematoda</taxon>
        <taxon>Chromadorea</taxon>
        <taxon>Rhabditida</taxon>
        <taxon>Rhabditina</taxon>
        <taxon>Rhabditomorpha</taxon>
        <taxon>Strongyloidea</taxon>
        <taxon>Metastrongylidae</taxon>
        <taxon>Parelaphostrongylus</taxon>
    </lineage>
</organism>
<protein>
    <submittedName>
        <fullName evidence="1">Uncharacterized protein</fullName>
    </submittedName>
</protein>
<reference evidence="1" key="1">
    <citation type="submission" date="2021-06" db="EMBL/GenBank/DDBJ databases">
        <title>Parelaphostrongylus tenuis whole genome reference sequence.</title>
        <authorList>
            <person name="Garwood T.J."/>
            <person name="Larsen P.A."/>
            <person name="Fountain-Jones N.M."/>
            <person name="Garbe J.R."/>
            <person name="Macchietto M.G."/>
            <person name="Kania S.A."/>
            <person name="Gerhold R.W."/>
            <person name="Richards J.E."/>
            <person name="Wolf T.M."/>
        </authorList>
    </citation>
    <scope>NUCLEOTIDE SEQUENCE</scope>
    <source>
        <strain evidence="1">MNPRO001-30</strain>
        <tissue evidence="1">Meninges</tissue>
    </source>
</reference>
<dbReference type="Proteomes" id="UP001196413">
    <property type="component" value="Unassembled WGS sequence"/>
</dbReference>
<evidence type="ECO:0000313" key="2">
    <source>
        <dbReference type="Proteomes" id="UP001196413"/>
    </source>
</evidence>
<comment type="caution">
    <text evidence="1">The sequence shown here is derived from an EMBL/GenBank/DDBJ whole genome shotgun (WGS) entry which is preliminary data.</text>
</comment>
<sequence length="127" mass="14714">MMNSLDWNEKSIQIGRNSYRTFVLQTTSSSLPKVAVKQRRCLMNSTKWKNIGLQINRTMTQFMKNLWCEDKPVELDGFLNTTTTTYEHLGRSVNMENNMKGMGLVCVTMLEADCYHGRQLRREAIAN</sequence>
<dbReference type="AlphaFoldDB" id="A0AAD5WME1"/>
<gene>
    <name evidence="1" type="ORF">KIN20_038211</name>
</gene>
<keyword evidence="2" id="KW-1185">Reference proteome</keyword>